<gene>
    <name evidence="1" type="ORF">ILEXP_LOCUS50130</name>
</gene>
<dbReference type="EMBL" id="CAUOFW020007666">
    <property type="protein sequence ID" value="CAK9180153.1"/>
    <property type="molecule type" value="Genomic_DNA"/>
</dbReference>
<protein>
    <submittedName>
        <fullName evidence="1">Uncharacterized protein</fullName>
    </submittedName>
</protein>
<reference evidence="1 2" key="1">
    <citation type="submission" date="2024-02" db="EMBL/GenBank/DDBJ databases">
        <authorList>
            <person name="Vignale AGUSTIN F."/>
            <person name="Sosa J E."/>
            <person name="Modenutti C."/>
        </authorList>
    </citation>
    <scope>NUCLEOTIDE SEQUENCE [LARGE SCALE GENOMIC DNA]</scope>
</reference>
<name>A0ABC8UGJ7_9AQUA</name>
<keyword evidence="2" id="KW-1185">Reference proteome</keyword>
<accession>A0ABC8UGJ7</accession>
<dbReference type="Proteomes" id="UP001642360">
    <property type="component" value="Unassembled WGS sequence"/>
</dbReference>
<organism evidence="1 2">
    <name type="scientific">Ilex paraguariensis</name>
    <name type="common">yerba mate</name>
    <dbReference type="NCBI Taxonomy" id="185542"/>
    <lineage>
        <taxon>Eukaryota</taxon>
        <taxon>Viridiplantae</taxon>
        <taxon>Streptophyta</taxon>
        <taxon>Embryophyta</taxon>
        <taxon>Tracheophyta</taxon>
        <taxon>Spermatophyta</taxon>
        <taxon>Magnoliopsida</taxon>
        <taxon>eudicotyledons</taxon>
        <taxon>Gunneridae</taxon>
        <taxon>Pentapetalae</taxon>
        <taxon>asterids</taxon>
        <taxon>campanulids</taxon>
        <taxon>Aquifoliales</taxon>
        <taxon>Aquifoliaceae</taxon>
        <taxon>Ilex</taxon>
    </lineage>
</organism>
<dbReference type="AlphaFoldDB" id="A0ABC8UGJ7"/>
<comment type="caution">
    <text evidence="1">The sequence shown here is derived from an EMBL/GenBank/DDBJ whole genome shotgun (WGS) entry which is preliminary data.</text>
</comment>
<evidence type="ECO:0000313" key="2">
    <source>
        <dbReference type="Proteomes" id="UP001642360"/>
    </source>
</evidence>
<evidence type="ECO:0000313" key="1">
    <source>
        <dbReference type="EMBL" id="CAK9180153.1"/>
    </source>
</evidence>
<proteinExistence type="predicted"/>
<sequence>LKSLYRSCRRYFACSDQCHCIQANRIISRKPPTSLLEPLSHDHCLDGGRAAVKAYWERSQQLEQEIVKLDEWLNTKKMLRDSINSLQKIERSRKYCVRNGADGARK</sequence>
<feature type="non-terminal residue" evidence="1">
    <location>
        <position position="1"/>
    </location>
</feature>